<evidence type="ECO:0000256" key="1">
    <source>
        <dbReference type="SAM" id="Phobius"/>
    </source>
</evidence>
<evidence type="ECO:0000313" key="2">
    <source>
        <dbReference type="EMBL" id="KRZ57512.1"/>
    </source>
</evidence>
<sequence>MLCRLFIVQFLVLVVSLFFFFEFYFCNEKLILIFYVFYFFSMHLFLFLFCSLFTFSFIYCFTYFLQLELLIDFLRIFLSSTIDDRLCFTFSKVVTFEIEPEPSSFRSPLDVLSSFIYSFIHLFTELCTNYPIYVMIINWRRLPAFGECVKEKSINHTGG</sequence>
<dbReference type="AlphaFoldDB" id="A0A0V1LDE3"/>
<feature type="transmembrane region" description="Helical" evidence="1">
    <location>
        <begin position="115"/>
        <end position="136"/>
    </location>
</feature>
<comment type="caution">
    <text evidence="2">The sequence shown here is derived from an EMBL/GenBank/DDBJ whole genome shotgun (WGS) entry which is preliminary data.</text>
</comment>
<keyword evidence="3" id="KW-1185">Reference proteome</keyword>
<accession>A0A0V1LDE3</accession>
<name>A0A0V1LDE3_9BILA</name>
<protein>
    <submittedName>
        <fullName evidence="2">Uncharacterized protein</fullName>
    </submittedName>
</protein>
<reference evidence="2 3" key="1">
    <citation type="submission" date="2015-05" db="EMBL/GenBank/DDBJ databases">
        <title>Evolution of Trichinella species and genotypes.</title>
        <authorList>
            <person name="Korhonen P.K."/>
            <person name="Edoardo P."/>
            <person name="Giuseppe L.R."/>
            <person name="Gasser R.B."/>
        </authorList>
    </citation>
    <scope>NUCLEOTIDE SEQUENCE [LARGE SCALE GENOMIC DNA]</scope>
    <source>
        <strain evidence="2">ISS10</strain>
    </source>
</reference>
<dbReference type="STRING" id="6335.A0A0V1LDE3"/>
<keyword evidence="1" id="KW-0812">Transmembrane</keyword>
<feature type="transmembrane region" description="Helical" evidence="1">
    <location>
        <begin position="32"/>
        <end position="65"/>
    </location>
</feature>
<dbReference type="OrthoDB" id="6417226at2759"/>
<keyword evidence="1" id="KW-0472">Membrane</keyword>
<proteinExistence type="predicted"/>
<evidence type="ECO:0000313" key="3">
    <source>
        <dbReference type="Proteomes" id="UP000054721"/>
    </source>
</evidence>
<organism evidence="2 3">
    <name type="scientific">Trichinella nativa</name>
    <dbReference type="NCBI Taxonomy" id="6335"/>
    <lineage>
        <taxon>Eukaryota</taxon>
        <taxon>Metazoa</taxon>
        <taxon>Ecdysozoa</taxon>
        <taxon>Nematoda</taxon>
        <taxon>Enoplea</taxon>
        <taxon>Dorylaimia</taxon>
        <taxon>Trichinellida</taxon>
        <taxon>Trichinellidae</taxon>
        <taxon>Trichinella</taxon>
    </lineage>
</organism>
<gene>
    <name evidence="2" type="ORF">T02_5934</name>
</gene>
<dbReference type="Proteomes" id="UP000054721">
    <property type="component" value="Unassembled WGS sequence"/>
</dbReference>
<dbReference type="EMBL" id="JYDW01000074">
    <property type="protein sequence ID" value="KRZ57512.1"/>
    <property type="molecule type" value="Genomic_DNA"/>
</dbReference>
<keyword evidence="1" id="KW-1133">Transmembrane helix</keyword>
<feature type="transmembrane region" description="Helical" evidence="1">
    <location>
        <begin position="6"/>
        <end position="25"/>
    </location>
</feature>